<dbReference type="AlphaFoldDB" id="A0A8X8A949"/>
<dbReference type="GO" id="GO:0016616">
    <property type="term" value="F:oxidoreductase activity, acting on the CH-OH group of donors, NAD or NADP as acceptor"/>
    <property type="evidence" value="ECO:0007669"/>
    <property type="project" value="InterPro"/>
</dbReference>
<protein>
    <submittedName>
        <fullName evidence="4">Uncharacterized protein</fullName>
    </submittedName>
</protein>
<evidence type="ECO:0000256" key="1">
    <source>
        <dbReference type="ARBA" id="ARBA00006484"/>
    </source>
</evidence>
<dbReference type="Proteomes" id="UP000886885">
    <property type="component" value="Chromosome 4A"/>
</dbReference>
<name>A0A8X8A949_POPTO</name>
<dbReference type="EMBL" id="JAAWWB010000007">
    <property type="protein sequence ID" value="KAG6780093.1"/>
    <property type="molecule type" value="Genomic_DNA"/>
</dbReference>
<keyword evidence="5" id="KW-1185">Reference proteome</keyword>
<proteinExistence type="inferred from homology"/>
<evidence type="ECO:0000313" key="4">
    <source>
        <dbReference type="EMBL" id="KAG6780093.1"/>
    </source>
</evidence>
<comment type="similarity">
    <text evidence="1">Belongs to the short-chain dehydrogenases/reductases (SDR) family.</text>
</comment>
<sequence length="631" mass="69834">MDTSQGRHAILNRFFGKKRRIKQGRATVPVCIPVDEDRGHLFLACRLIAVVTGSNKGIGLEICRQLASKGVLVVLTARDEERGLEAVKSLKVSGFSDVVFHQLDVVDDLSIASLANFIRNQFGRLDILVNNAGVLGSGVKAEDRKNFSYSVEDITGPDAVSQKKFVNQTYEITVSCLRTNYYGTKHLTEALIPILEQSSSARIVNVSSTLGKLKFILNEKAKKELGDVDGLTEEKVEKLVEDFLEDVKNDLVETKHWPPLFSAYIVSKAALNAYTRILAKKYPKIATNAVCPGFTNTDINDSTGIFTVEEAARGPVMLALLPDQQRPSGCFFFQTEMIAVVTGANKGIGLEICRQLASKGVLVVLTARDEGRGLEAVKSLRVSGFSDVVFHQLDVMDELSIASLANFIRNQFGRLDILVNNAGITGTEIKKDDWKKLRFGVEDIIGVNAASQRKLLKQTYEMSNSCLRTNYYGIKHLTEALIPILERSNSARIVNVSSSFGKLKFFPNEKTKKMLGDVDGLAEEKVEELVEEFLEDFKNDLLETKRWPTLFSAYIVSKAAQNAYTRILAKKYPKIAINAVCPGFTCSDFNNNTGSVTTEEAARGPVMLALMPDHQRPSGCFFYQTEMSAFE</sequence>
<dbReference type="OrthoDB" id="1933717at2759"/>
<dbReference type="CDD" id="cd05324">
    <property type="entry name" value="carb_red_PTCR-like_SDR_c"/>
    <property type="match status" value="1"/>
</dbReference>
<evidence type="ECO:0000256" key="3">
    <source>
        <dbReference type="ARBA" id="ARBA00023002"/>
    </source>
</evidence>
<comment type="caution">
    <text evidence="4">The sequence shown here is derived from an EMBL/GenBank/DDBJ whole genome shotgun (WGS) entry which is preliminary data.</text>
</comment>
<keyword evidence="2" id="KW-0521">NADP</keyword>
<reference evidence="4" key="1">
    <citation type="journal article" date="2020" name="bioRxiv">
        <title>Hybrid origin of Populus tomentosa Carr. identified through genome sequencing and phylogenomic analysis.</title>
        <authorList>
            <person name="An X."/>
            <person name="Gao K."/>
            <person name="Chen Z."/>
            <person name="Li J."/>
            <person name="Yang X."/>
            <person name="Yang X."/>
            <person name="Zhou J."/>
            <person name="Guo T."/>
            <person name="Zhao T."/>
            <person name="Huang S."/>
            <person name="Miao D."/>
            <person name="Khan W.U."/>
            <person name="Rao P."/>
            <person name="Ye M."/>
            <person name="Lei B."/>
            <person name="Liao W."/>
            <person name="Wang J."/>
            <person name="Ji L."/>
            <person name="Li Y."/>
            <person name="Guo B."/>
            <person name="Mustafa N.S."/>
            <person name="Li S."/>
            <person name="Yun Q."/>
            <person name="Keller S.R."/>
            <person name="Mao J."/>
            <person name="Zhang R."/>
            <person name="Strauss S.H."/>
        </authorList>
    </citation>
    <scope>NUCLEOTIDE SEQUENCE</scope>
    <source>
        <strain evidence="4">GM15</strain>
        <tissue evidence="4">Leaf</tissue>
    </source>
</reference>
<accession>A0A8X8A949</accession>
<evidence type="ECO:0000256" key="2">
    <source>
        <dbReference type="ARBA" id="ARBA00022857"/>
    </source>
</evidence>
<dbReference type="PANTHER" id="PTHR43490:SF131">
    <property type="entry name" value="SALUTARIDINE REDUCTASE-LIKE ISOFORM X2"/>
    <property type="match status" value="1"/>
</dbReference>
<dbReference type="InterPro" id="IPR002347">
    <property type="entry name" value="SDR_fam"/>
</dbReference>
<organism evidence="4 5">
    <name type="scientific">Populus tomentosa</name>
    <name type="common">Chinese white poplar</name>
    <dbReference type="NCBI Taxonomy" id="118781"/>
    <lineage>
        <taxon>Eukaryota</taxon>
        <taxon>Viridiplantae</taxon>
        <taxon>Streptophyta</taxon>
        <taxon>Embryophyta</taxon>
        <taxon>Tracheophyta</taxon>
        <taxon>Spermatophyta</taxon>
        <taxon>Magnoliopsida</taxon>
        <taxon>eudicotyledons</taxon>
        <taxon>Gunneridae</taxon>
        <taxon>Pentapetalae</taxon>
        <taxon>rosids</taxon>
        <taxon>fabids</taxon>
        <taxon>Malpighiales</taxon>
        <taxon>Salicaceae</taxon>
        <taxon>Saliceae</taxon>
        <taxon>Populus</taxon>
    </lineage>
</organism>
<keyword evidence="3" id="KW-0560">Oxidoreductase</keyword>
<dbReference type="InterPro" id="IPR045313">
    <property type="entry name" value="CBR1-like"/>
</dbReference>
<dbReference type="PANTHER" id="PTHR43490">
    <property type="entry name" value="(+)-NEOMENTHOL DEHYDROGENASE"/>
    <property type="match status" value="1"/>
</dbReference>
<dbReference type="GO" id="GO:0016020">
    <property type="term" value="C:membrane"/>
    <property type="evidence" value="ECO:0007669"/>
    <property type="project" value="TreeGrafter"/>
</dbReference>
<evidence type="ECO:0000313" key="5">
    <source>
        <dbReference type="Proteomes" id="UP000886885"/>
    </source>
</evidence>
<dbReference type="Pfam" id="PF00106">
    <property type="entry name" value="adh_short"/>
    <property type="match status" value="2"/>
</dbReference>
<gene>
    <name evidence="4" type="ORF">POTOM_016505</name>
</gene>
<dbReference type="FunFam" id="3.40.50.720:FF:000315">
    <property type="entry name" value="(+)-neomenthol dehydrogenase"/>
    <property type="match status" value="2"/>
</dbReference>